<comment type="similarity">
    <text evidence="1">Belongs to the acetyl-CoA hydrolase/transferase family.</text>
</comment>
<dbReference type="InterPro" id="IPR003702">
    <property type="entry name" value="ActCoA_hydro_N"/>
</dbReference>
<dbReference type="Pfam" id="PF13336">
    <property type="entry name" value="AcetylCoA_hyd_C"/>
    <property type="match status" value="1"/>
</dbReference>
<dbReference type="EMBL" id="FCOK02000018">
    <property type="protein sequence ID" value="SAL34297.1"/>
    <property type="molecule type" value="Genomic_DNA"/>
</dbReference>
<feature type="domain" description="Acetyl-CoA hydrolase/transferase N-terminal" evidence="3">
    <location>
        <begin position="41"/>
        <end position="181"/>
    </location>
</feature>
<dbReference type="SUPFAM" id="SSF100950">
    <property type="entry name" value="NagB/RpiA/CoA transferase-like"/>
    <property type="match status" value="2"/>
</dbReference>
<evidence type="ECO:0000256" key="2">
    <source>
        <dbReference type="ARBA" id="ARBA00022679"/>
    </source>
</evidence>
<dbReference type="AlphaFoldDB" id="A0A158GQZ3"/>
<evidence type="ECO:0000313" key="5">
    <source>
        <dbReference type="EMBL" id="SAL34297.1"/>
    </source>
</evidence>
<dbReference type="InterPro" id="IPR037171">
    <property type="entry name" value="NagB/RpiA_transferase-like"/>
</dbReference>
<dbReference type="PANTHER" id="PTHR21432:SF20">
    <property type="entry name" value="ACETYL-COA HYDROLASE"/>
    <property type="match status" value="1"/>
</dbReference>
<sequence>MALLAGSGGSIDEDGKHVKVLDVGELDFGALIRPDETVMWGQAAAEPVALTQALMAQRHRIGRLNVFIGATWSHCADPSFADCVNFRSYCGAGANRTLAKAGLLDVLPCHYSHLGKLISSGQLRIDVLLLQVAPPGPDGRYSLSLAHDYLVPAIDSARVVIAEINDRAPWTYGERSLSADDIDFAIMTSRPPLESARVEPTDAERVVGRRVAELIEDGSTLQFGIGAIPEAVAGELAGHRELGIHTGALVDGGARLIEAGVITNARKTIDAGTTVAGVAMGGSTLHQWIHRNVAVKFRSVSYTHAANVLASIDRFTAINSALEVDLTGQINSEVARGVYVGAVGGALDFLRGAHRSRGGLPIVAMLATAGAGPHKTSRVVASLSGPATVARADAGLIVTEYGVADLRGLSLKERGKRLIAIAAPEFRDELERHVYGSTLR</sequence>
<name>A0A158GQZ3_9BURK</name>
<keyword evidence="5" id="KW-0378">Hydrolase</keyword>
<dbReference type="GO" id="GO:0006083">
    <property type="term" value="P:acetate metabolic process"/>
    <property type="evidence" value="ECO:0007669"/>
    <property type="project" value="InterPro"/>
</dbReference>
<evidence type="ECO:0000259" key="4">
    <source>
        <dbReference type="Pfam" id="PF13336"/>
    </source>
</evidence>
<proteinExistence type="inferred from homology"/>
<evidence type="ECO:0000256" key="1">
    <source>
        <dbReference type="ARBA" id="ARBA00009632"/>
    </source>
</evidence>
<dbReference type="Pfam" id="PF02550">
    <property type="entry name" value="AcetylCoA_hydro"/>
    <property type="match status" value="1"/>
</dbReference>
<dbReference type="Gene3D" id="3.30.750.70">
    <property type="entry name" value="4-hydroxybutyrate coenzyme like domains"/>
    <property type="match status" value="1"/>
</dbReference>
<feature type="domain" description="Acetyl-CoA hydrolase/transferase C-terminal" evidence="4">
    <location>
        <begin position="281"/>
        <end position="433"/>
    </location>
</feature>
<dbReference type="GO" id="GO:0008775">
    <property type="term" value="F:acetate CoA-transferase activity"/>
    <property type="evidence" value="ECO:0007669"/>
    <property type="project" value="InterPro"/>
</dbReference>
<evidence type="ECO:0000313" key="6">
    <source>
        <dbReference type="Proteomes" id="UP000054683"/>
    </source>
</evidence>
<dbReference type="InterPro" id="IPR046433">
    <property type="entry name" value="ActCoA_hydro"/>
</dbReference>
<dbReference type="Gene3D" id="3.40.1080.10">
    <property type="entry name" value="Glutaconate Coenzyme A-transferase"/>
    <property type="match status" value="1"/>
</dbReference>
<dbReference type="PANTHER" id="PTHR21432">
    <property type="entry name" value="ACETYL-COA HYDROLASE-RELATED"/>
    <property type="match status" value="1"/>
</dbReference>
<protein>
    <submittedName>
        <fullName evidence="5">Acetyl-CoA hydrolase/transferase</fullName>
    </submittedName>
</protein>
<dbReference type="InterPro" id="IPR026888">
    <property type="entry name" value="AcetylCoA_hyd_C"/>
</dbReference>
<reference evidence="5 6" key="1">
    <citation type="submission" date="2016-01" db="EMBL/GenBank/DDBJ databases">
        <authorList>
            <person name="Oliw E.H."/>
        </authorList>
    </citation>
    <scope>NUCLEOTIDE SEQUENCE [LARGE SCALE GENOMIC DNA]</scope>
    <source>
        <strain evidence="5">LMG 27134</strain>
    </source>
</reference>
<keyword evidence="2 5" id="KW-0808">Transferase</keyword>
<dbReference type="GO" id="GO:0016787">
    <property type="term" value="F:hydrolase activity"/>
    <property type="evidence" value="ECO:0007669"/>
    <property type="project" value="UniProtKB-KW"/>
</dbReference>
<dbReference type="Gene3D" id="3.40.1080.20">
    <property type="entry name" value="Acetyl-CoA hydrolase/transferase C-terminal domain"/>
    <property type="match status" value="1"/>
</dbReference>
<dbReference type="Proteomes" id="UP000054683">
    <property type="component" value="Unassembled WGS sequence"/>
</dbReference>
<organism evidence="5 6">
    <name type="scientific">Caballeronia udeis</name>
    <dbReference type="NCBI Taxonomy" id="1232866"/>
    <lineage>
        <taxon>Bacteria</taxon>
        <taxon>Pseudomonadati</taxon>
        <taxon>Pseudomonadota</taxon>
        <taxon>Betaproteobacteria</taxon>
        <taxon>Burkholderiales</taxon>
        <taxon>Burkholderiaceae</taxon>
        <taxon>Caballeronia</taxon>
    </lineage>
</organism>
<evidence type="ECO:0000259" key="3">
    <source>
        <dbReference type="Pfam" id="PF02550"/>
    </source>
</evidence>
<gene>
    <name evidence="5" type="ORF">AWB69_03131</name>
</gene>
<accession>A0A158GQZ3</accession>
<dbReference type="InterPro" id="IPR038460">
    <property type="entry name" value="AcetylCoA_hyd_C_sf"/>
</dbReference>
<dbReference type="OrthoDB" id="9801795at2"/>